<keyword evidence="10 12" id="KW-1133">Transmembrane helix</keyword>
<comment type="subcellular location">
    <subcellularLocation>
        <location evidence="1">Cell inner membrane</location>
        <topology evidence="1">Multi-pass membrane protein</topology>
    </subcellularLocation>
</comment>
<dbReference type="AlphaFoldDB" id="A0A381R2D6"/>
<comment type="similarity">
    <text evidence="2">Belongs to the GSP F family.</text>
</comment>
<name>A0A381R2D6_9ZZZZ</name>
<evidence type="ECO:0000313" key="14">
    <source>
        <dbReference type="EMBL" id="SUZ85029.1"/>
    </source>
</evidence>
<dbReference type="PANTHER" id="PTHR30012:SF0">
    <property type="entry name" value="TYPE II SECRETION SYSTEM PROTEIN F-RELATED"/>
    <property type="match status" value="1"/>
</dbReference>
<evidence type="ECO:0000256" key="6">
    <source>
        <dbReference type="ARBA" id="ARBA00022692"/>
    </source>
</evidence>
<keyword evidence="8" id="KW-0106">Calcium</keyword>
<evidence type="ECO:0000256" key="12">
    <source>
        <dbReference type="SAM" id="Phobius"/>
    </source>
</evidence>
<dbReference type="GO" id="GO:0046872">
    <property type="term" value="F:metal ion binding"/>
    <property type="evidence" value="ECO:0007669"/>
    <property type="project" value="UniProtKB-KW"/>
</dbReference>
<evidence type="ECO:0000256" key="8">
    <source>
        <dbReference type="ARBA" id="ARBA00022837"/>
    </source>
</evidence>
<accession>A0A381R2D6</accession>
<sequence length="404" mass="45125">MSAFEYLALDQSKRETKGAIEAETAKHARNALRNQGLIPIKITAVTSKKIHNSFRLSLKKRMGTNELAILTRQLATLNRSGLPLDESLEVIAKQHEKPRTKQIILAVRSRVLEGYTLADSLGDFPFAFPEMYCTTVAAGEESGHLDAVLERLADFTESRQELQQQIKNAMIYPMVLAITAISIISFMLAYVVPKVVTIFINYNQQLPVLTRIMISCSEFLQNYWLLMIGIIFSLILLGKILLKRTFYLRKYHHFLLKLPLIKKLTIGINTARFTRTLGILAGSGVPILKALKISSQVVTNMPMRSAIEVSATRVEEGEMISRSLSISQLFPIMAIHLIASGEASGNLDEMLLRAAKNQEKEVDNLITTLIGIMQPLLVIIMAIIVLLIVLAILLPIFEINNLIS</sequence>
<keyword evidence="4" id="KW-1003">Cell membrane</keyword>
<dbReference type="FunFam" id="1.20.81.30:FF:000001">
    <property type="entry name" value="Type II secretion system protein F"/>
    <property type="match status" value="2"/>
</dbReference>
<keyword evidence="6 12" id="KW-0812">Transmembrane</keyword>
<evidence type="ECO:0000256" key="1">
    <source>
        <dbReference type="ARBA" id="ARBA00004429"/>
    </source>
</evidence>
<keyword evidence="9" id="KW-0653">Protein transport</keyword>
<dbReference type="InterPro" id="IPR003004">
    <property type="entry name" value="GspF/PilC"/>
</dbReference>
<dbReference type="PROSITE" id="PS00874">
    <property type="entry name" value="T2SP_F"/>
    <property type="match status" value="1"/>
</dbReference>
<gene>
    <name evidence="14" type="ORF">METZ01_LOCUS37883</name>
</gene>
<feature type="transmembrane region" description="Helical" evidence="12">
    <location>
        <begin position="223"/>
        <end position="242"/>
    </location>
</feature>
<dbReference type="GO" id="GO:0015628">
    <property type="term" value="P:protein secretion by the type II secretion system"/>
    <property type="evidence" value="ECO:0007669"/>
    <property type="project" value="InterPro"/>
</dbReference>
<dbReference type="PANTHER" id="PTHR30012">
    <property type="entry name" value="GENERAL SECRETION PATHWAY PROTEIN"/>
    <property type="match status" value="1"/>
</dbReference>
<evidence type="ECO:0000256" key="5">
    <source>
        <dbReference type="ARBA" id="ARBA00022519"/>
    </source>
</evidence>
<evidence type="ECO:0000256" key="3">
    <source>
        <dbReference type="ARBA" id="ARBA00022448"/>
    </source>
</evidence>
<keyword evidence="5" id="KW-0997">Cell inner membrane</keyword>
<dbReference type="GO" id="GO:0015627">
    <property type="term" value="C:type II protein secretion system complex"/>
    <property type="evidence" value="ECO:0007669"/>
    <property type="project" value="InterPro"/>
</dbReference>
<dbReference type="PRINTS" id="PR00812">
    <property type="entry name" value="BCTERIALGSPF"/>
</dbReference>
<dbReference type="EMBL" id="UINC01001617">
    <property type="protein sequence ID" value="SUZ85029.1"/>
    <property type="molecule type" value="Genomic_DNA"/>
</dbReference>
<evidence type="ECO:0000256" key="9">
    <source>
        <dbReference type="ARBA" id="ARBA00022927"/>
    </source>
</evidence>
<proteinExistence type="inferred from homology"/>
<evidence type="ECO:0000256" key="11">
    <source>
        <dbReference type="ARBA" id="ARBA00023136"/>
    </source>
</evidence>
<keyword evidence="3" id="KW-0813">Transport</keyword>
<dbReference type="InterPro" id="IPR018076">
    <property type="entry name" value="T2SS_GspF_dom"/>
</dbReference>
<feature type="transmembrane region" description="Helical" evidence="12">
    <location>
        <begin position="169"/>
        <end position="192"/>
    </location>
</feature>
<feature type="transmembrane region" description="Helical" evidence="12">
    <location>
        <begin position="376"/>
        <end position="397"/>
    </location>
</feature>
<dbReference type="InterPro" id="IPR042094">
    <property type="entry name" value="T2SS_GspF_sf"/>
</dbReference>
<evidence type="ECO:0000259" key="13">
    <source>
        <dbReference type="Pfam" id="PF00482"/>
    </source>
</evidence>
<evidence type="ECO:0000256" key="7">
    <source>
        <dbReference type="ARBA" id="ARBA00022723"/>
    </source>
</evidence>
<dbReference type="InterPro" id="IPR011850">
    <property type="entry name" value="T2SS_GspF"/>
</dbReference>
<organism evidence="14">
    <name type="scientific">marine metagenome</name>
    <dbReference type="NCBI Taxonomy" id="408172"/>
    <lineage>
        <taxon>unclassified sequences</taxon>
        <taxon>metagenomes</taxon>
        <taxon>ecological metagenomes</taxon>
    </lineage>
</organism>
<reference evidence="14" key="1">
    <citation type="submission" date="2018-05" db="EMBL/GenBank/DDBJ databases">
        <authorList>
            <person name="Lanie J.A."/>
            <person name="Ng W.-L."/>
            <person name="Kazmierczak K.M."/>
            <person name="Andrzejewski T.M."/>
            <person name="Davidsen T.M."/>
            <person name="Wayne K.J."/>
            <person name="Tettelin H."/>
            <person name="Glass J.I."/>
            <person name="Rusch D."/>
            <person name="Podicherti R."/>
            <person name="Tsui H.-C.T."/>
            <person name="Winkler M.E."/>
        </authorList>
    </citation>
    <scope>NUCLEOTIDE SEQUENCE</scope>
</reference>
<feature type="domain" description="Type II secretion system protein GspF" evidence="13">
    <location>
        <begin position="273"/>
        <end position="395"/>
    </location>
</feature>
<dbReference type="GO" id="GO:0005886">
    <property type="term" value="C:plasma membrane"/>
    <property type="evidence" value="ECO:0007669"/>
    <property type="project" value="UniProtKB-SubCell"/>
</dbReference>
<dbReference type="InterPro" id="IPR001992">
    <property type="entry name" value="T2SS_GspF/T4SS_PilC_CS"/>
</dbReference>
<evidence type="ECO:0000256" key="2">
    <source>
        <dbReference type="ARBA" id="ARBA00005745"/>
    </source>
</evidence>
<protein>
    <recommendedName>
        <fullName evidence="13">Type II secretion system protein GspF domain-containing protein</fullName>
    </recommendedName>
</protein>
<dbReference type="Pfam" id="PF00482">
    <property type="entry name" value="T2SSF"/>
    <property type="match status" value="2"/>
</dbReference>
<feature type="domain" description="Type II secretion system protein GspF" evidence="13">
    <location>
        <begin position="71"/>
        <end position="193"/>
    </location>
</feature>
<keyword evidence="11 12" id="KW-0472">Membrane</keyword>
<evidence type="ECO:0000256" key="4">
    <source>
        <dbReference type="ARBA" id="ARBA00022475"/>
    </source>
</evidence>
<dbReference type="Gene3D" id="1.20.81.30">
    <property type="entry name" value="Type II secretion system (T2SS), domain F"/>
    <property type="match status" value="2"/>
</dbReference>
<dbReference type="NCBIfam" id="TIGR02120">
    <property type="entry name" value="GspF"/>
    <property type="match status" value="1"/>
</dbReference>
<keyword evidence="7" id="KW-0479">Metal-binding</keyword>
<evidence type="ECO:0000256" key="10">
    <source>
        <dbReference type="ARBA" id="ARBA00022989"/>
    </source>
</evidence>